<dbReference type="AlphaFoldDB" id="A0A9N8EKJ1"/>
<gene>
    <name evidence="12" type="ORF">SEMRO_1338_G264230.1</name>
</gene>
<feature type="compositionally biased region" description="Basic residues" evidence="11">
    <location>
        <begin position="10"/>
        <end position="24"/>
    </location>
</feature>
<sequence length="231" mass="25953">MYEGPDHLNSRRSHARHPTRHSARRLFPTSSNEDTTTNALSLEIPTAQDTEEVGALFAAVLLKDCFRDGIRNEQNFLKGTTIFLDGDLGAGKTAFARGFLRSATGDDNLRVTSPTFLLVNVYPILGGSLEIHHMDVYRLKGDPEDFKPLNLDHVFAKHVSLIEWPQRLGSVPVPEDRLDINIRILSDDDDDDATETGSNISRMMTINPRGPLWEDRLKEIVDEGYLEDLIL</sequence>
<evidence type="ECO:0000256" key="2">
    <source>
        <dbReference type="ARBA" id="ARBA00007599"/>
    </source>
</evidence>
<evidence type="ECO:0000256" key="11">
    <source>
        <dbReference type="SAM" id="MobiDB-lite"/>
    </source>
</evidence>
<keyword evidence="6" id="KW-0479">Metal-binding</keyword>
<dbReference type="Pfam" id="PF02367">
    <property type="entry name" value="TsaE"/>
    <property type="match status" value="1"/>
</dbReference>
<keyword evidence="9" id="KW-0460">Magnesium</keyword>
<evidence type="ECO:0000256" key="3">
    <source>
        <dbReference type="ARBA" id="ARBA00019010"/>
    </source>
</evidence>
<dbReference type="SUPFAM" id="SSF52540">
    <property type="entry name" value="P-loop containing nucleoside triphosphate hydrolases"/>
    <property type="match status" value="1"/>
</dbReference>
<dbReference type="GO" id="GO:0046872">
    <property type="term" value="F:metal ion binding"/>
    <property type="evidence" value="ECO:0007669"/>
    <property type="project" value="UniProtKB-KW"/>
</dbReference>
<feature type="region of interest" description="Disordered" evidence="11">
    <location>
        <begin position="1"/>
        <end position="36"/>
    </location>
</feature>
<comment type="subcellular location">
    <subcellularLocation>
        <location evidence="1">Cytoplasm</location>
    </subcellularLocation>
</comment>
<dbReference type="OrthoDB" id="507945at2759"/>
<evidence type="ECO:0000256" key="5">
    <source>
        <dbReference type="ARBA" id="ARBA00022694"/>
    </source>
</evidence>
<name>A0A9N8EKJ1_9STRA</name>
<evidence type="ECO:0000256" key="10">
    <source>
        <dbReference type="ARBA" id="ARBA00032441"/>
    </source>
</evidence>
<dbReference type="PANTHER" id="PTHR33540:SF2">
    <property type="entry name" value="TRNA THREONYLCARBAMOYLADENOSINE BIOSYNTHESIS PROTEIN TSAE"/>
    <property type="match status" value="1"/>
</dbReference>
<evidence type="ECO:0000256" key="1">
    <source>
        <dbReference type="ARBA" id="ARBA00004496"/>
    </source>
</evidence>
<dbReference type="NCBIfam" id="TIGR00150">
    <property type="entry name" value="T6A_YjeE"/>
    <property type="match status" value="1"/>
</dbReference>
<evidence type="ECO:0000313" key="12">
    <source>
        <dbReference type="EMBL" id="CAB9522767.1"/>
    </source>
</evidence>
<dbReference type="Gene3D" id="3.40.50.300">
    <property type="entry name" value="P-loop containing nucleotide triphosphate hydrolases"/>
    <property type="match status" value="1"/>
</dbReference>
<evidence type="ECO:0000256" key="8">
    <source>
        <dbReference type="ARBA" id="ARBA00022840"/>
    </source>
</evidence>
<evidence type="ECO:0000256" key="6">
    <source>
        <dbReference type="ARBA" id="ARBA00022723"/>
    </source>
</evidence>
<keyword evidence="5" id="KW-0819">tRNA processing</keyword>
<accession>A0A9N8EKJ1</accession>
<comment type="similarity">
    <text evidence="2">Belongs to the TsaE family.</text>
</comment>
<dbReference type="Proteomes" id="UP001153069">
    <property type="component" value="Unassembled WGS sequence"/>
</dbReference>
<dbReference type="PANTHER" id="PTHR33540">
    <property type="entry name" value="TRNA THREONYLCARBAMOYLADENOSINE BIOSYNTHESIS PROTEIN TSAE"/>
    <property type="match status" value="1"/>
</dbReference>
<reference evidence="12" key="1">
    <citation type="submission" date="2020-06" db="EMBL/GenBank/DDBJ databases">
        <authorList>
            <consortium name="Plant Systems Biology data submission"/>
        </authorList>
    </citation>
    <scope>NUCLEOTIDE SEQUENCE</scope>
    <source>
        <strain evidence="12">D6</strain>
    </source>
</reference>
<dbReference type="InterPro" id="IPR003442">
    <property type="entry name" value="T6A_TsaE"/>
</dbReference>
<dbReference type="GO" id="GO:0005737">
    <property type="term" value="C:cytoplasm"/>
    <property type="evidence" value="ECO:0007669"/>
    <property type="project" value="UniProtKB-SubCell"/>
</dbReference>
<evidence type="ECO:0000256" key="4">
    <source>
        <dbReference type="ARBA" id="ARBA00022490"/>
    </source>
</evidence>
<evidence type="ECO:0000313" key="13">
    <source>
        <dbReference type="Proteomes" id="UP001153069"/>
    </source>
</evidence>
<dbReference type="GO" id="GO:0005524">
    <property type="term" value="F:ATP binding"/>
    <property type="evidence" value="ECO:0007669"/>
    <property type="project" value="UniProtKB-KW"/>
</dbReference>
<keyword evidence="13" id="KW-1185">Reference proteome</keyword>
<dbReference type="EMBL" id="CAICTM010001336">
    <property type="protein sequence ID" value="CAB9522767.1"/>
    <property type="molecule type" value="Genomic_DNA"/>
</dbReference>
<keyword evidence="4" id="KW-0963">Cytoplasm</keyword>
<comment type="caution">
    <text evidence="12">The sequence shown here is derived from an EMBL/GenBank/DDBJ whole genome shotgun (WGS) entry which is preliminary data.</text>
</comment>
<protein>
    <recommendedName>
        <fullName evidence="3">tRNA threonylcarbamoyladenosine biosynthesis protein TsaE</fullName>
    </recommendedName>
    <alternativeName>
        <fullName evidence="10">t(6)A37 threonylcarbamoyladenosine biosynthesis protein TsaE</fullName>
    </alternativeName>
</protein>
<dbReference type="GO" id="GO:0002949">
    <property type="term" value="P:tRNA threonylcarbamoyladenosine modification"/>
    <property type="evidence" value="ECO:0007669"/>
    <property type="project" value="InterPro"/>
</dbReference>
<proteinExistence type="inferred from homology"/>
<organism evidence="12 13">
    <name type="scientific">Seminavis robusta</name>
    <dbReference type="NCBI Taxonomy" id="568900"/>
    <lineage>
        <taxon>Eukaryota</taxon>
        <taxon>Sar</taxon>
        <taxon>Stramenopiles</taxon>
        <taxon>Ochrophyta</taxon>
        <taxon>Bacillariophyta</taxon>
        <taxon>Bacillariophyceae</taxon>
        <taxon>Bacillariophycidae</taxon>
        <taxon>Naviculales</taxon>
        <taxon>Naviculaceae</taxon>
        <taxon>Seminavis</taxon>
    </lineage>
</organism>
<keyword evidence="7" id="KW-0547">Nucleotide-binding</keyword>
<keyword evidence="8" id="KW-0067">ATP-binding</keyword>
<dbReference type="InterPro" id="IPR027417">
    <property type="entry name" value="P-loop_NTPase"/>
</dbReference>
<evidence type="ECO:0000256" key="7">
    <source>
        <dbReference type="ARBA" id="ARBA00022741"/>
    </source>
</evidence>
<evidence type="ECO:0000256" key="9">
    <source>
        <dbReference type="ARBA" id="ARBA00022842"/>
    </source>
</evidence>